<gene>
    <name evidence="2" type="ORF">AVDCRST_MAG24-328</name>
</gene>
<name>A0A6J4L0U7_9ACTN</name>
<proteinExistence type="predicted"/>
<accession>A0A6J4L0U7</accession>
<evidence type="ECO:0000313" key="2">
    <source>
        <dbReference type="EMBL" id="CAA9320749.1"/>
    </source>
</evidence>
<dbReference type="AlphaFoldDB" id="A0A6J4L0U7"/>
<feature type="compositionally biased region" description="Pro residues" evidence="1">
    <location>
        <begin position="48"/>
        <end position="57"/>
    </location>
</feature>
<feature type="non-terminal residue" evidence="2">
    <location>
        <position position="57"/>
    </location>
</feature>
<organism evidence="2">
    <name type="scientific">uncultured Nocardioidaceae bacterium</name>
    <dbReference type="NCBI Taxonomy" id="253824"/>
    <lineage>
        <taxon>Bacteria</taxon>
        <taxon>Bacillati</taxon>
        <taxon>Actinomycetota</taxon>
        <taxon>Actinomycetes</taxon>
        <taxon>Propionibacteriales</taxon>
        <taxon>Nocardioidaceae</taxon>
        <taxon>environmental samples</taxon>
    </lineage>
</organism>
<sequence length="57" mass="5973">EGRAAPQVVRLALGGAHHVRGRHDPGTGPAVLRGRRRPGLARRHHGRPAPPAQAPGL</sequence>
<feature type="region of interest" description="Disordered" evidence="1">
    <location>
        <begin position="13"/>
        <end position="57"/>
    </location>
</feature>
<dbReference type="EMBL" id="CADCUF010000043">
    <property type="protein sequence ID" value="CAA9320749.1"/>
    <property type="molecule type" value="Genomic_DNA"/>
</dbReference>
<reference evidence="2" key="1">
    <citation type="submission" date="2020-02" db="EMBL/GenBank/DDBJ databases">
        <authorList>
            <person name="Meier V. D."/>
        </authorList>
    </citation>
    <scope>NUCLEOTIDE SEQUENCE</scope>
    <source>
        <strain evidence="2">AVDCRST_MAG24</strain>
    </source>
</reference>
<feature type="non-terminal residue" evidence="2">
    <location>
        <position position="1"/>
    </location>
</feature>
<evidence type="ECO:0000256" key="1">
    <source>
        <dbReference type="SAM" id="MobiDB-lite"/>
    </source>
</evidence>
<feature type="compositionally biased region" description="Basic residues" evidence="1">
    <location>
        <begin position="33"/>
        <end position="47"/>
    </location>
</feature>
<protein>
    <submittedName>
        <fullName evidence="2">Uncharacterized protein</fullName>
    </submittedName>
</protein>